<evidence type="ECO:0000313" key="3">
    <source>
        <dbReference type="Proteomes" id="UP000037237"/>
    </source>
</evidence>
<dbReference type="AlphaFoldDB" id="A0A0M0BXI0"/>
<dbReference type="GO" id="GO:0006783">
    <property type="term" value="P:heme biosynthetic process"/>
    <property type="evidence" value="ECO:0007669"/>
    <property type="project" value="TreeGrafter"/>
</dbReference>
<evidence type="ECO:0000313" key="2">
    <source>
        <dbReference type="EMBL" id="KON33307.1"/>
    </source>
</evidence>
<name>A0A0M0BXI0_9ARCH</name>
<dbReference type="InterPro" id="IPR029039">
    <property type="entry name" value="Flavoprotein-like_sf"/>
</dbReference>
<dbReference type="GO" id="GO:0070819">
    <property type="term" value="F:menaquinone-dependent protoporphyrinogen oxidase activity"/>
    <property type="evidence" value="ECO:0007669"/>
    <property type="project" value="TreeGrafter"/>
</dbReference>
<dbReference type="PROSITE" id="PS00201">
    <property type="entry name" value="FLAVODOXIN"/>
    <property type="match status" value="1"/>
</dbReference>
<dbReference type="SUPFAM" id="SSF52218">
    <property type="entry name" value="Flavoproteins"/>
    <property type="match status" value="1"/>
</dbReference>
<dbReference type="PANTHER" id="PTHR38030:SF2">
    <property type="entry name" value="PROTOPORPHYRINOGEN IX DEHYDROGENASE [QUINONE]"/>
    <property type="match status" value="1"/>
</dbReference>
<dbReference type="Gene3D" id="3.40.50.360">
    <property type="match status" value="1"/>
</dbReference>
<dbReference type="Proteomes" id="UP000037237">
    <property type="component" value="Unassembled WGS sequence"/>
</dbReference>
<gene>
    <name evidence="2" type="ORF">AC477_01695</name>
</gene>
<organism evidence="2 3">
    <name type="scientific">miscellaneous Crenarchaeota group-1 archaeon SG8-32-1</name>
    <dbReference type="NCBI Taxonomy" id="1685124"/>
    <lineage>
        <taxon>Archaea</taxon>
        <taxon>Candidatus Bathyarchaeota</taxon>
        <taxon>MCG-1</taxon>
    </lineage>
</organism>
<dbReference type="InterPro" id="IPR001226">
    <property type="entry name" value="Flavodoxin_CS"/>
</dbReference>
<dbReference type="InterPro" id="IPR052200">
    <property type="entry name" value="Protoporphyrinogen_IX_DH"/>
</dbReference>
<protein>
    <recommendedName>
        <fullName evidence="1">Flavodoxin-like domain-containing protein</fullName>
    </recommendedName>
</protein>
<sequence>MKACVLYFSLTGNTKRFAETISKALNISVFDLAKSMPSIVSEYDVLILGTPVHGLSPAKPVSSFIEKLPKANEKTTIIFSTYAIRKGKANKKLENELAEMGYKTILSLSKRGFKLGEEDFADCIKQITDFLKQ</sequence>
<evidence type="ECO:0000259" key="1">
    <source>
        <dbReference type="PROSITE" id="PS50902"/>
    </source>
</evidence>
<dbReference type="EMBL" id="LFWU01000033">
    <property type="protein sequence ID" value="KON33307.1"/>
    <property type="molecule type" value="Genomic_DNA"/>
</dbReference>
<dbReference type="PROSITE" id="PS50902">
    <property type="entry name" value="FLAVODOXIN_LIKE"/>
    <property type="match status" value="1"/>
</dbReference>
<accession>A0A0M0BXI0</accession>
<dbReference type="InterPro" id="IPR026816">
    <property type="entry name" value="Flavodoxin_dom"/>
</dbReference>
<dbReference type="GO" id="GO:0009055">
    <property type="term" value="F:electron transfer activity"/>
    <property type="evidence" value="ECO:0007669"/>
    <property type="project" value="InterPro"/>
</dbReference>
<dbReference type="PANTHER" id="PTHR38030">
    <property type="entry name" value="PROTOPORPHYRINOGEN IX DEHYDROGENASE [MENAQUINONE]"/>
    <property type="match status" value="1"/>
</dbReference>
<feature type="domain" description="Flavodoxin-like" evidence="1">
    <location>
        <begin position="3"/>
        <end position="133"/>
    </location>
</feature>
<proteinExistence type="predicted"/>
<dbReference type="Pfam" id="PF12724">
    <property type="entry name" value="Flavodoxin_5"/>
    <property type="match status" value="1"/>
</dbReference>
<dbReference type="InterPro" id="IPR008254">
    <property type="entry name" value="Flavodoxin/NO_synth"/>
</dbReference>
<reference evidence="2 3" key="1">
    <citation type="submission" date="2015-06" db="EMBL/GenBank/DDBJ databases">
        <title>New insights into the roles of widespread benthic archaea in carbon and nitrogen cycling.</title>
        <authorList>
            <person name="Lazar C.S."/>
            <person name="Baker B.J."/>
            <person name="Seitz K.W."/>
            <person name="Hyde A.S."/>
            <person name="Dick G.J."/>
            <person name="Hinrichs K.-U."/>
            <person name="Teske A.P."/>
        </authorList>
    </citation>
    <scope>NUCLEOTIDE SEQUENCE [LARGE SCALE GENOMIC DNA]</scope>
    <source>
        <strain evidence="2">SG8-32-1</strain>
    </source>
</reference>
<comment type="caution">
    <text evidence="2">The sequence shown here is derived from an EMBL/GenBank/DDBJ whole genome shotgun (WGS) entry which is preliminary data.</text>
</comment>
<dbReference type="GO" id="GO:0010181">
    <property type="term" value="F:FMN binding"/>
    <property type="evidence" value="ECO:0007669"/>
    <property type="project" value="InterPro"/>
</dbReference>